<evidence type="ECO:0000313" key="2">
    <source>
        <dbReference type="Proteomes" id="UP000293547"/>
    </source>
</evidence>
<comment type="caution">
    <text evidence="1">The sequence shown here is derived from an EMBL/GenBank/DDBJ whole genome shotgun (WGS) entry which is preliminary data.</text>
</comment>
<accession>A0ACB6FCD2</accession>
<dbReference type="Proteomes" id="UP000293547">
    <property type="component" value="Unassembled WGS sequence"/>
</dbReference>
<organism evidence="1 2">
    <name type="scientific">Alternaria gaisen</name>
    <dbReference type="NCBI Taxonomy" id="167740"/>
    <lineage>
        <taxon>Eukaryota</taxon>
        <taxon>Fungi</taxon>
        <taxon>Dikarya</taxon>
        <taxon>Ascomycota</taxon>
        <taxon>Pezizomycotina</taxon>
        <taxon>Dothideomycetes</taxon>
        <taxon>Pleosporomycetidae</taxon>
        <taxon>Pleosporales</taxon>
        <taxon>Pleosporineae</taxon>
        <taxon>Pleosporaceae</taxon>
        <taxon>Alternaria</taxon>
        <taxon>Alternaria sect. Alternaria</taxon>
    </lineage>
</organism>
<name>A0ACB6FCD2_9PLEO</name>
<sequence>MSRTTFKHIPLARPAEQIRLLKLQPDTDALRLDLLTYELKESPEYVALSYEWGDGSEIHGIIINGAVFKIRQNLHDALEHIRTLQADTSSKRLFKEDSPFFWIDAVTIDQSNDKEKTDQVCIMGNIFHQASHVIAWLGLEQSGDNSALAMEYLNSSPEVLRDHQKHCPDSVTISAEENAVKVLCDRSYFLRIWIIQECVLAKKLDLLCGFNYCSWRHLWKFINFLHYKRRSSQSFSLLGKKSYLEKHQNVLSMRQTMVHMLEAAIDRHCSRFHDRIYGLLGVLQQRFQTTGMQVDYGASLEELMIKTNEFLTNDHEYDNSSTFASRILSIFKQVASVDVRGKVAWYWQIIEIMYKLDADVIKGFDSLETLRSEKERALIFQTICWIVGGYGVDLFSPVEGSTPLHTTTTIQTISFQSRENKETWWSDNRVFTMHSRCTIGIYTYRICLTNHPHGLYGLPGDFTMTGSIPWECRTLLEAYSKHVRFLGILRENFETSTEASDLEKPSPLPIRIQWMVFSNLLAQYFLSKYSWELWDDRSCRIDGFVRQIEREGKDLGTFLSESLFNKYHVSLASTSDELPANALKSVEIEITSSSDADVNSESVKKTLVASLYDNDSSEADWEDYPGTESSEDEE</sequence>
<dbReference type="EMBL" id="PDWZ02000010">
    <property type="protein sequence ID" value="KAB2102030.1"/>
    <property type="molecule type" value="Genomic_DNA"/>
</dbReference>
<protein>
    <submittedName>
        <fullName evidence="1">Uncharacterized protein</fullName>
    </submittedName>
</protein>
<gene>
    <name evidence="1" type="ORF">AG0111_0g9539</name>
</gene>
<proteinExistence type="predicted"/>
<keyword evidence="2" id="KW-1185">Reference proteome</keyword>
<reference evidence="1 2" key="1">
    <citation type="journal article" date="2019" name="bioRxiv">
        <title>Genomics, evolutionary history and diagnostics of the Alternaria alternata species group including apple and Asian pear pathotypes.</title>
        <authorList>
            <person name="Armitage A.D."/>
            <person name="Cockerton H.M."/>
            <person name="Sreenivasaprasad S."/>
            <person name="Woodhall J.W."/>
            <person name="Lane C.R."/>
            <person name="Harrison R.J."/>
            <person name="Clarkson J.P."/>
        </authorList>
    </citation>
    <scope>NUCLEOTIDE SEQUENCE [LARGE SCALE GENOMIC DNA]</scope>
    <source>
        <strain evidence="1 2">FERA 650</strain>
    </source>
</reference>
<evidence type="ECO:0000313" key="1">
    <source>
        <dbReference type="EMBL" id="KAB2102030.1"/>
    </source>
</evidence>